<protein>
    <recommendedName>
        <fullName evidence="5">Addiction module component</fullName>
    </recommendedName>
</protein>
<accession>A0A2S6IDJ1</accession>
<dbReference type="Proteomes" id="UP000239002">
    <property type="component" value="Unassembled WGS sequence"/>
</dbReference>
<proteinExistence type="predicted"/>
<evidence type="ECO:0000256" key="1">
    <source>
        <dbReference type="SAM" id="Coils"/>
    </source>
</evidence>
<evidence type="ECO:0000313" key="4">
    <source>
        <dbReference type="Proteomes" id="UP000239002"/>
    </source>
</evidence>
<evidence type="ECO:0000313" key="3">
    <source>
        <dbReference type="EMBL" id="PPK92250.1"/>
    </source>
</evidence>
<feature type="coiled-coil region" evidence="1">
    <location>
        <begin position="30"/>
        <end position="57"/>
    </location>
</feature>
<comment type="caution">
    <text evidence="2">The sequence shown here is derived from an EMBL/GenBank/DDBJ whole genome shotgun (WGS) entry which is preliminary data.</text>
</comment>
<dbReference type="EMBL" id="PTJE01000013">
    <property type="protein sequence ID" value="PPK92250.1"/>
    <property type="molecule type" value="Genomic_DNA"/>
</dbReference>
<reference evidence="2 4" key="1">
    <citation type="submission" date="2018-02" db="EMBL/GenBank/DDBJ databases">
        <title>Genomic Encyclopedia of Archaeal and Bacterial Type Strains, Phase II (KMG-II): from individual species to whole genera.</title>
        <authorList>
            <person name="Goeker M."/>
        </authorList>
    </citation>
    <scope>NUCLEOTIDE SEQUENCE [LARGE SCALE GENOMIC DNA]</scope>
    <source>
        <strain evidence="2 4">DSM 16809</strain>
    </source>
</reference>
<evidence type="ECO:0000313" key="2">
    <source>
        <dbReference type="EMBL" id="PPK92243.1"/>
    </source>
</evidence>
<dbReference type="AlphaFoldDB" id="A0A2S6IDJ1"/>
<sequence>MDVHTAKLDLINWLVNLKDEAIISALQSIKNGKEDSIDTLINENNDLQQLLDKRLEEKTVDFVDARSSLNKLRHQYGI</sequence>
<dbReference type="RefSeq" id="WP_104516795.1">
    <property type="nucleotide sequence ID" value="NZ_MQVW01000001.1"/>
</dbReference>
<organism evidence="2 4">
    <name type="scientific">Nonlabens xylanidelens</name>
    <dbReference type="NCBI Taxonomy" id="191564"/>
    <lineage>
        <taxon>Bacteria</taxon>
        <taxon>Pseudomonadati</taxon>
        <taxon>Bacteroidota</taxon>
        <taxon>Flavobacteriia</taxon>
        <taxon>Flavobacteriales</taxon>
        <taxon>Flavobacteriaceae</taxon>
        <taxon>Nonlabens</taxon>
    </lineage>
</organism>
<dbReference type="EMBL" id="PTJE01000014">
    <property type="protein sequence ID" value="PPK92243.1"/>
    <property type="molecule type" value="Genomic_DNA"/>
</dbReference>
<keyword evidence="1" id="KW-0175">Coiled coil</keyword>
<name>A0A2S6IDJ1_9FLAO</name>
<dbReference type="OrthoDB" id="1122071at2"/>
<keyword evidence="4" id="KW-1185">Reference proteome</keyword>
<evidence type="ECO:0008006" key="5">
    <source>
        <dbReference type="Google" id="ProtNLM"/>
    </source>
</evidence>
<gene>
    <name evidence="3" type="ORF">LY01_03008</name>
    <name evidence="2" type="ORF">LY01_03016</name>
</gene>